<organism evidence="1 2">
    <name type="scientific">Pristionchus pacificus</name>
    <name type="common">Parasitic nematode worm</name>
    <dbReference type="NCBI Taxonomy" id="54126"/>
    <lineage>
        <taxon>Eukaryota</taxon>
        <taxon>Metazoa</taxon>
        <taxon>Ecdysozoa</taxon>
        <taxon>Nematoda</taxon>
        <taxon>Chromadorea</taxon>
        <taxon>Rhabditida</taxon>
        <taxon>Rhabditina</taxon>
        <taxon>Diplogasteromorpha</taxon>
        <taxon>Diplogasteroidea</taxon>
        <taxon>Neodiplogasteridae</taxon>
        <taxon>Pristionchus</taxon>
    </lineage>
</organism>
<dbReference type="Proteomes" id="UP000005239">
    <property type="component" value="Unassembled WGS sequence"/>
</dbReference>
<accession>A0A2A6BXF4</accession>
<protein>
    <submittedName>
        <fullName evidence="1">Uncharacterized protein</fullName>
    </submittedName>
</protein>
<evidence type="ECO:0000313" key="2">
    <source>
        <dbReference type="Proteomes" id="UP000005239"/>
    </source>
</evidence>
<gene>
    <name evidence="1" type="primary">WBGene00272761</name>
</gene>
<accession>A0A8R1UKA8</accession>
<evidence type="ECO:0000313" key="1">
    <source>
        <dbReference type="EnsemblMetazoa" id="PPA34392.1"/>
    </source>
</evidence>
<proteinExistence type="predicted"/>
<name>A0A2A6BXF4_PRIPA</name>
<sequence>MEQNGFEAVCDRVEQGLAQLKCRISGTLKFGVLEGADERRVRKRPHLLQSDMNRLAAPNDTDIEQT</sequence>
<dbReference type="EnsemblMetazoa" id="PPA34392.1">
    <property type="protein sequence ID" value="PPA34392.1"/>
    <property type="gene ID" value="WBGene00272761"/>
</dbReference>
<keyword evidence="2" id="KW-1185">Reference proteome</keyword>
<reference evidence="1" key="2">
    <citation type="submission" date="2022-06" db="UniProtKB">
        <authorList>
            <consortium name="EnsemblMetazoa"/>
        </authorList>
    </citation>
    <scope>IDENTIFICATION</scope>
    <source>
        <strain evidence="1">PS312</strain>
    </source>
</reference>
<dbReference type="AlphaFoldDB" id="A0A2A6BXF4"/>
<reference evidence="2" key="1">
    <citation type="journal article" date="2008" name="Nat. Genet.">
        <title>The Pristionchus pacificus genome provides a unique perspective on nematode lifestyle and parasitism.</title>
        <authorList>
            <person name="Dieterich C."/>
            <person name="Clifton S.W."/>
            <person name="Schuster L.N."/>
            <person name="Chinwalla A."/>
            <person name="Delehaunty K."/>
            <person name="Dinkelacker I."/>
            <person name="Fulton L."/>
            <person name="Fulton R."/>
            <person name="Godfrey J."/>
            <person name="Minx P."/>
            <person name="Mitreva M."/>
            <person name="Roeseler W."/>
            <person name="Tian H."/>
            <person name="Witte H."/>
            <person name="Yang S.P."/>
            <person name="Wilson R.K."/>
            <person name="Sommer R.J."/>
        </authorList>
    </citation>
    <scope>NUCLEOTIDE SEQUENCE [LARGE SCALE GENOMIC DNA]</scope>
    <source>
        <strain evidence="2">PS312</strain>
    </source>
</reference>